<proteinExistence type="predicted"/>
<feature type="domain" description="N-acetyltransferase" evidence="1">
    <location>
        <begin position="48"/>
        <end position="115"/>
    </location>
</feature>
<dbReference type="Gene3D" id="3.40.630.30">
    <property type="match status" value="1"/>
</dbReference>
<dbReference type="InterPro" id="IPR000182">
    <property type="entry name" value="GNAT_dom"/>
</dbReference>
<comment type="caution">
    <text evidence="2">The sequence shown here is derived from an EMBL/GenBank/DDBJ whole genome shotgun (WGS) entry which is preliminary data.</text>
</comment>
<dbReference type="RefSeq" id="WP_215240414.1">
    <property type="nucleotide sequence ID" value="NZ_CAJRAF010000002.1"/>
</dbReference>
<dbReference type="EMBL" id="CAJRAF010000002">
    <property type="protein sequence ID" value="CAG5007219.1"/>
    <property type="molecule type" value="Genomic_DNA"/>
</dbReference>
<dbReference type="AlphaFoldDB" id="A0A916JH94"/>
<evidence type="ECO:0000313" key="3">
    <source>
        <dbReference type="Proteomes" id="UP000680038"/>
    </source>
</evidence>
<accession>A0A916JH94</accession>
<dbReference type="InterPro" id="IPR016181">
    <property type="entry name" value="Acyl_CoA_acyltransferase"/>
</dbReference>
<dbReference type="GO" id="GO:0016747">
    <property type="term" value="F:acyltransferase activity, transferring groups other than amino-acyl groups"/>
    <property type="evidence" value="ECO:0007669"/>
    <property type="project" value="InterPro"/>
</dbReference>
<gene>
    <name evidence="2" type="ORF">DYBT9275_03994</name>
</gene>
<evidence type="ECO:0000313" key="2">
    <source>
        <dbReference type="EMBL" id="CAG5007219.1"/>
    </source>
</evidence>
<dbReference type="Proteomes" id="UP000680038">
    <property type="component" value="Unassembled WGS sequence"/>
</dbReference>
<sequence>MKNTDIVGSKFIIQTANEDHFHFAETICAEMEESAKKRGTGIAKRSPVYIMEKMVEGKAIIATTTTGEWVGFCYIETWEHGKFVANSGLIVHPDFRNSGMAKAIKQKAFELSRKKYPDAKIIGITTSLPVMKINSDLGYEPVTFSELPADDAFWKGCASCVNYDVLTRTGRKHCLCTGMMYNPEEHKKTESEPEKDSWDFLKESSLYERWMRIKQRILLRREERSKKKNAGAVLVH</sequence>
<dbReference type="Pfam" id="PF00583">
    <property type="entry name" value="Acetyltransf_1"/>
    <property type="match status" value="1"/>
</dbReference>
<name>A0A916JH94_9BACT</name>
<dbReference type="SUPFAM" id="SSF55729">
    <property type="entry name" value="Acyl-CoA N-acyltransferases (Nat)"/>
    <property type="match status" value="1"/>
</dbReference>
<evidence type="ECO:0000259" key="1">
    <source>
        <dbReference type="Pfam" id="PF00583"/>
    </source>
</evidence>
<reference evidence="2" key="1">
    <citation type="submission" date="2021-04" db="EMBL/GenBank/DDBJ databases">
        <authorList>
            <person name="Rodrigo-Torres L."/>
            <person name="Arahal R. D."/>
            <person name="Lucena T."/>
        </authorList>
    </citation>
    <scope>NUCLEOTIDE SEQUENCE</scope>
    <source>
        <strain evidence="2">CECT 9275</strain>
    </source>
</reference>
<dbReference type="CDD" id="cd04301">
    <property type="entry name" value="NAT_SF"/>
    <property type="match status" value="1"/>
</dbReference>
<keyword evidence="3" id="KW-1185">Reference proteome</keyword>
<protein>
    <recommendedName>
        <fullName evidence="1">N-acetyltransferase domain-containing protein</fullName>
    </recommendedName>
</protein>
<organism evidence="2 3">
    <name type="scientific">Dyadobacter helix</name>
    <dbReference type="NCBI Taxonomy" id="2822344"/>
    <lineage>
        <taxon>Bacteria</taxon>
        <taxon>Pseudomonadati</taxon>
        <taxon>Bacteroidota</taxon>
        <taxon>Cytophagia</taxon>
        <taxon>Cytophagales</taxon>
        <taxon>Spirosomataceae</taxon>
        <taxon>Dyadobacter</taxon>
    </lineage>
</organism>